<proteinExistence type="predicted"/>
<evidence type="ECO:0000256" key="1">
    <source>
        <dbReference type="SAM" id="MobiDB-lite"/>
    </source>
</evidence>
<dbReference type="Proteomes" id="UP000037505">
    <property type="component" value="Unassembled WGS sequence"/>
</dbReference>
<feature type="signal peptide" evidence="2">
    <location>
        <begin position="1"/>
        <end position="18"/>
    </location>
</feature>
<dbReference type="EMBL" id="JNOM01000003">
    <property type="protein sequence ID" value="KNG91326.1"/>
    <property type="molecule type" value="Genomic_DNA"/>
</dbReference>
<dbReference type="AlphaFoldDB" id="A0A0L1JHT6"/>
<dbReference type="OrthoDB" id="10367499at2759"/>
<reference evidence="3 4" key="1">
    <citation type="submission" date="2014-06" db="EMBL/GenBank/DDBJ databases">
        <title>The Genome of the Aflatoxigenic Filamentous Fungus Aspergillus nomius.</title>
        <authorList>
            <person name="Moore M.G."/>
            <person name="Shannon B.M."/>
            <person name="Brian M.M."/>
        </authorList>
    </citation>
    <scope>NUCLEOTIDE SEQUENCE [LARGE SCALE GENOMIC DNA]</scope>
    <source>
        <strain evidence="3 4">NRRL 13137</strain>
    </source>
</reference>
<evidence type="ECO:0000256" key="2">
    <source>
        <dbReference type="SAM" id="SignalP"/>
    </source>
</evidence>
<feature type="compositionally biased region" description="Polar residues" evidence="1">
    <location>
        <begin position="72"/>
        <end position="85"/>
    </location>
</feature>
<keyword evidence="4" id="KW-1185">Reference proteome</keyword>
<evidence type="ECO:0008006" key="5">
    <source>
        <dbReference type="Google" id="ProtNLM"/>
    </source>
</evidence>
<protein>
    <recommendedName>
        <fullName evidence="5">Cyanovirin-N domain-containing protein</fullName>
    </recommendedName>
</protein>
<sequence length="227" mass="25122">MYWTLLIILPYLSALAAGGIPTYSSQPNSGNIALPPSNIDPKAETSNLHYHCGGFIFLHPPDYQPHLLYPDPQTNLQPSSPQRNRPVSPGPGRPISRAAAPPPVYIAAKCKKPNGRESLAGINLNKCLGWDDHRKAFTAEYEYVSPIAAIAATAIASSWNCWDCGYKKYRKPAWKFILGCKCSTNAQDRTQWEVKEFTQPGVLVYNEKTGQMGCHGYFADLNVPDIR</sequence>
<feature type="region of interest" description="Disordered" evidence="1">
    <location>
        <begin position="68"/>
        <end position="99"/>
    </location>
</feature>
<feature type="non-terminal residue" evidence="3">
    <location>
        <position position="227"/>
    </location>
</feature>
<evidence type="ECO:0000313" key="4">
    <source>
        <dbReference type="Proteomes" id="UP000037505"/>
    </source>
</evidence>
<accession>A0A0L1JHT6</accession>
<dbReference type="GeneID" id="26802201"/>
<feature type="chain" id="PRO_5005553564" description="Cyanovirin-N domain-containing protein" evidence="2">
    <location>
        <begin position="19"/>
        <end position="227"/>
    </location>
</feature>
<name>A0A0L1JHT6_ASPN3</name>
<gene>
    <name evidence="3" type="ORF">ANOM_000397</name>
</gene>
<evidence type="ECO:0000313" key="3">
    <source>
        <dbReference type="EMBL" id="KNG91326.1"/>
    </source>
</evidence>
<comment type="caution">
    <text evidence="3">The sequence shown here is derived from an EMBL/GenBank/DDBJ whole genome shotgun (WGS) entry which is preliminary data.</text>
</comment>
<keyword evidence="2" id="KW-0732">Signal</keyword>
<dbReference type="RefSeq" id="XP_015412249.1">
    <property type="nucleotide sequence ID" value="XM_015545655.2"/>
</dbReference>
<organism evidence="3 4">
    <name type="scientific">Aspergillus nomiae NRRL (strain ATCC 15546 / NRRL 13137 / CBS 260.88 / M93)</name>
    <dbReference type="NCBI Taxonomy" id="1509407"/>
    <lineage>
        <taxon>Eukaryota</taxon>
        <taxon>Fungi</taxon>
        <taxon>Dikarya</taxon>
        <taxon>Ascomycota</taxon>
        <taxon>Pezizomycotina</taxon>
        <taxon>Eurotiomycetes</taxon>
        <taxon>Eurotiomycetidae</taxon>
        <taxon>Eurotiales</taxon>
        <taxon>Aspergillaceae</taxon>
        <taxon>Aspergillus</taxon>
        <taxon>Aspergillus subgen. Circumdati</taxon>
    </lineage>
</organism>